<dbReference type="RefSeq" id="XP_038782181.1">
    <property type="nucleotide sequence ID" value="XM_038935090.1"/>
</dbReference>
<dbReference type="SUPFAM" id="SSF48208">
    <property type="entry name" value="Six-hairpin glycosidases"/>
    <property type="match status" value="1"/>
</dbReference>
<gene>
    <name evidence="9" type="ORF">GT037_010043</name>
</gene>
<dbReference type="PANTHER" id="PTHR33307:SF11">
    <property type="entry name" value="ALPHA-L-RHAMNOSIDASE"/>
    <property type="match status" value="1"/>
</dbReference>
<dbReference type="Pfam" id="PF25788">
    <property type="entry name" value="Ig_Rha78A_N"/>
    <property type="match status" value="1"/>
</dbReference>
<keyword evidence="3 6" id="KW-0853">WD repeat</keyword>
<evidence type="ECO:0000256" key="3">
    <source>
        <dbReference type="ARBA" id="ARBA00022574"/>
    </source>
</evidence>
<feature type="repeat" description="WD" evidence="6">
    <location>
        <begin position="2326"/>
        <end position="2358"/>
    </location>
</feature>
<dbReference type="InterPro" id="IPR013737">
    <property type="entry name" value="Bac_rhamnosid_N"/>
</dbReference>
<dbReference type="Pfam" id="PF00400">
    <property type="entry name" value="WD40"/>
    <property type="match status" value="3"/>
</dbReference>
<dbReference type="Pfam" id="PF17389">
    <property type="entry name" value="Bac_rhamnosid6H"/>
    <property type="match status" value="1"/>
</dbReference>
<dbReference type="Pfam" id="PF05592">
    <property type="entry name" value="Bac_rhamnosid"/>
    <property type="match status" value="1"/>
</dbReference>
<evidence type="ECO:0000259" key="8">
    <source>
        <dbReference type="PROSITE" id="PS50837"/>
    </source>
</evidence>
<dbReference type="InterPro" id="IPR008902">
    <property type="entry name" value="Rhamnosid_concanavalin"/>
</dbReference>
<dbReference type="Gene3D" id="2.60.420.10">
    <property type="entry name" value="Maltose phosphorylase, domain 3"/>
    <property type="match status" value="1"/>
</dbReference>
<evidence type="ECO:0000256" key="6">
    <source>
        <dbReference type="PROSITE-ProRule" id="PRU00221"/>
    </source>
</evidence>
<feature type="repeat" description="WD" evidence="6">
    <location>
        <begin position="2134"/>
        <end position="2167"/>
    </location>
</feature>
<dbReference type="InterPro" id="IPR036322">
    <property type="entry name" value="WD40_repeat_dom_sf"/>
</dbReference>
<dbReference type="InterPro" id="IPR035396">
    <property type="entry name" value="Bac_rhamnosid6H"/>
</dbReference>
<feature type="domain" description="NACHT" evidence="8">
    <location>
        <begin position="1293"/>
        <end position="1517"/>
    </location>
</feature>
<dbReference type="Gene3D" id="2.60.40.10">
    <property type="entry name" value="Immunoglobulins"/>
    <property type="match status" value="1"/>
</dbReference>
<sequence length="2463" mass="274891">MQIISVLAAAVFTLLPNLVAAQKSTVKVVRLSVDGRYDQPLDLESRRPTLSWQTVQTTQCTEVVCPGDRQTAYEVQVATSEHDLSTDQLRWGSGKQSGSSQLVHMDCELGSRDTLFWRVRVWDALGQPSAWSEASSWSVGLLNKSDWGGARWIEYPDRDPSQPLPLFTRRFDVPSGKGIVGARLYLSGVGMHLASVNGKAVTNEVLAPGYSNYQLSSEYRTYDIRPLLQTGANAIGVKLGNGPAYVRRNITNAAVGRNAPYAWWQSQLKGDGILLDATTIGSTSVRLNNATGYHVQGSINIDAGGGGDRLESRVITAINTTQQTISFSPPLELEHAVGARVTGSGNNVAASDPSAGAAVTPRLIGRLEITYDDGSEDLIVTDRSWRTTLGPLVTDAWYSGSDFDARKIIDDWDRPGSQQNSSQWISAGIAPPPNLATRLVARAAEPVRVMEYLEPVSISNPFNGTWVFDLGQNIAGFPVLRLPQMPAGIIIRMVAAESLNANGTINQESLGIGNRGTDVFNTYTTSGRAGGETWHPDFNYFAMQWVQVTGLPDGFRPSAELITGARVQADVPVAGTFRSSSSLLDRLHNMSRYSIASNVISVFTDCPGREKLSYPADYTMPMGAIYRNVHINAFLRTNMRHLVEAQSIANTSMAGNVALKAPVYDWGYSGRFGDEINWGNAIVLVPSYLYDLYGDTTVMNMYYKQMTDFVRYLQREKVRNNIVDAALADWVEDDSRTSGRITGTWGYYLTINAMARMANLTGHVDDAVQYERLALEIRDAFNAAFYNTATGRYTSLGNNSTVNATQAAQALALDAGLVPEEHRQQVLDALVELTYEYPSQDGLGPHLSGGTIGMGPIVRALSAGGRDDILWETLQQTDQPSYGYFLASTTENPQGLSTMPERWTREDSKNHMILAQIEEWLHAGIAGIQPGALTTVSKSWGEGLVFQPKLVGDVQWAEGTYQTIWGEARSAWNRTTDGAFTLTVTVPANVVAEHHEPMRLLHHDHDGELVLTAFDDYEQPAYTILSHTWGDDEEEVSFADLMNGNGKDKLGYNKIHLCGEQTRRDGLRYFWVDTCCIDKSNKAEISSAIRSMFRWYQDAAKCYVYLSDVSTKEKKLDGMLGETDWERSLRSSRWFTRGWTLQELLAPSVVELFSQEWERIGDKTSLGPLISRTTGIPQDVLQEGTLSQFDISERLRWRGDRKTKLKEDMAYSLSGICDVDIAPLYGEGEEEAFRRLNKEIQKLRNCLRDLRHGDPRDDKKRIEETKGGLLVDSYRWVLNNDTYQQWQRDPQAQLLWVKGDPGKGKTMLLCGVIDELRSSMPTTTLLSFFFCQATISHLNNATAVLRGLLYMLISQQPSLSSHVFKRYDLAGIRLFEDQNAWVALTEIWVDVLRDPGLRTGYLLIDALDECTTDRSKLLRFIAVQSSSSPRLKWIASSRNWPEIERCLEPAADKVLLSLELNARSVSAAVKTFIDMKVSQLTKEETYDDQTRIAMSEFLSVNANDTFLWVALVCQHLKGTAKRHVMKKLKSIPPGLEPFYKRMLNGIGESDDAEICLCVLATTAILFRPIVIQELITVIEPLEGFADELETVREIVKLCGSFLTIKDDTVYFVHQSAQDFLLVDAKDKIFPYGIGISHQRIFRRSLAVLSSQLHRDMYKLKAPGISIYTAQPPSPDPLASLRYSCIYWIDHLCNSQSTIQLSHAGSTLFTDEIMLFMKERYLYWLEGLSLCESTTKGVLAMKALFSLAEKTLDAQDLVDLVKDAHRFFVHSKDVIETYPLQTYHSALLFSPRGSLIRTAFQHEESNWVTIEPDISETWGSCLHTFEDSCSVVAYSQDLNQLVLGLEDGMIKTWDADSNTYLLELKSYETDSHIERVRYFDESSKLVAVLGVHEMIEVWEVATGTCLSTQEYDQGPLHRIVPFCNDTELRVFAKATVGDSARIFDTAEARELSILMSPHRDGRSKLNSTFSPSGRFLFVNFETNLKIWDATSKRHIQSFELPPRNEDSDSTFVASAWVSDSALLAVGLSDGTVIVFSIDSGDVLHILQSGDPPGWDREKTVAISYDSKRVATPSGLSNIRIWDLSDTSNPHTLVDNSDDEIIFVAFLSDSRRIVSMSFGGTTKIWDIFGEDVSQRLDDHQDWINSLTWSNDSNYLASGAFDSTVKIWDLHGRCLQTLHGHSESVIRVDCFHHPARVGSLSRDNTYRIWDVVSGQCLHVYEWGGSGTVIALSPDLRILARTKGTRTTGKWPIQLWDVIHDISLPALCDDSAAHIRSLAFSSDSTQLAVLVDDKIVRILDTRSGDCVQTLVETDETDEELRYSLPFGHYSVTFSKDAIRLVSAWGNGTIRVWDISSGRCLHTIKTAVLSRDVSFDQSGRFLLTDYGRIAIPESSDLEGNSAGSITHSPAFNGVGLNLDREWITYNSIDVLWLPPEYRTGFSVFSENSVGMANVKRVWIFTISPEYLE</sequence>
<dbReference type="CDD" id="cd00200">
    <property type="entry name" value="WD40"/>
    <property type="match status" value="1"/>
</dbReference>
<dbReference type="Gene3D" id="1.50.10.10">
    <property type="match status" value="1"/>
</dbReference>
<dbReference type="Pfam" id="PF17390">
    <property type="entry name" value="Bac_rhamnosid_C"/>
    <property type="match status" value="1"/>
</dbReference>
<dbReference type="InterPro" id="IPR010730">
    <property type="entry name" value="HET"/>
</dbReference>
<accession>A0A8H7B2V5</accession>
<dbReference type="PROSITE" id="PS50082">
    <property type="entry name" value="WD_REPEATS_2"/>
    <property type="match status" value="4"/>
</dbReference>
<feature type="signal peptide" evidence="7">
    <location>
        <begin position="1"/>
        <end position="21"/>
    </location>
</feature>
<dbReference type="GO" id="GO:0005975">
    <property type="term" value="P:carbohydrate metabolic process"/>
    <property type="evidence" value="ECO:0007669"/>
    <property type="project" value="InterPro"/>
</dbReference>
<evidence type="ECO:0000313" key="10">
    <source>
        <dbReference type="Proteomes" id="UP000596902"/>
    </source>
</evidence>
<dbReference type="InterPro" id="IPR013783">
    <property type="entry name" value="Ig-like_fold"/>
</dbReference>
<evidence type="ECO:0000313" key="9">
    <source>
        <dbReference type="EMBL" id="KAF7671820.1"/>
    </source>
</evidence>
<keyword evidence="7" id="KW-0732">Signal</keyword>
<feature type="repeat" description="WD" evidence="6">
    <location>
        <begin position="2175"/>
        <end position="2216"/>
    </location>
</feature>
<dbReference type="InterPro" id="IPR008928">
    <property type="entry name" value="6-hairpin_glycosidase_sf"/>
</dbReference>
<evidence type="ECO:0000256" key="5">
    <source>
        <dbReference type="ARBA" id="ARBA00022801"/>
    </source>
</evidence>
<dbReference type="InterPro" id="IPR016007">
    <property type="entry name" value="Alpha_rhamnosid"/>
</dbReference>
<dbReference type="InterPro" id="IPR007111">
    <property type="entry name" value="NACHT_NTPase"/>
</dbReference>
<feature type="chain" id="PRO_5034112503" description="alpha-L-rhamnosidase" evidence="7">
    <location>
        <begin position="22"/>
        <end position="2463"/>
    </location>
</feature>
<feature type="repeat" description="WD" evidence="6">
    <location>
        <begin position="1821"/>
        <end position="1862"/>
    </location>
</feature>
<reference evidence="9" key="2">
    <citation type="submission" date="2020-08" db="EMBL/GenBank/DDBJ databases">
        <title>Draft Genome Sequence of Cumin Blight Pathogen Alternaria burnsii.</title>
        <authorList>
            <person name="Feng Z."/>
        </authorList>
    </citation>
    <scope>NUCLEOTIDE SEQUENCE</scope>
    <source>
        <strain evidence="9">CBS107.38</strain>
    </source>
</reference>
<dbReference type="SMART" id="SM00320">
    <property type="entry name" value="WD40"/>
    <property type="match status" value="8"/>
</dbReference>
<protein>
    <recommendedName>
        <fullName evidence="2">alpha-L-rhamnosidase</fullName>
        <ecNumber evidence="2">3.2.1.40</ecNumber>
    </recommendedName>
</protein>
<dbReference type="InterPro" id="IPR035398">
    <property type="entry name" value="Bac_rhamnosid_C"/>
</dbReference>
<evidence type="ECO:0000256" key="1">
    <source>
        <dbReference type="ARBA" id="ARBA00001445"/>
    </source>
</evidence>
<dbReference type="GeneID" id="62208268"/>
<dbReference type="SUPFAM" id="SSF50978">
    <property type="entry name" value="WD40 repeat-like"/>
    <property type="match status" value="2"/>
</dbReference>
<reference evidence="9" key="1">
    <citation type="submission" date="2020-01" db="EMBL/GenBank/DDBJ databases">
        <authorList>
            <person name="Feng Z.H.Z."/>
        </authorList>
    </citation>
    <scope>NUCLEOTIDE SEQUENCE</scope>
    <source>
        <strain evidence="9">CBS107.38</strain>
    </source>
</reference>
<dbReference type="InterPro" id="IPR056884">
    <property type="entry name" value="NPHP3-like_N"/>
</dbReference>
<dbReference type="InterPro" id="IPR027417">
    <property type="entry name" value="P-loop_NTPase"/>
</dbReference>
<keyword evidence="10" id="KW-1185">Reference proteome</keyword>
<keyword evidence="5" id="KW-0378">Hydrolase</keyword>
<dbReference type="PROSITE" id="PS50294">
    <property type="entry name" value="WD_REPEATS_REGION"/>
    <property type="match status" value="1"/>
</dbReference>
<dbReference type="InterPro" id="IPR001680">
    <property type="entry name" value="WD40_rpt"/>
</dbReference>
<dbReference type="InterPro" id="IPR015943">
    <property type="entry name" value="WD40/YVTN_repeat-like_dom_sf"/>
</dbReference>
<dbReference type="PROSITE" id="PS50837">
    <property type="entry name" value="NACHT"/>
    <property type="match status" value="1"/>
</dbReference>
<dbReference type="PROSITE" id="PS00678">
    <property type="entry name" value="WD_REPEATS_1"/>
    <property type="match status" value="3"/>
</dbReference>
<dbReference type="Pfam" id="PF24883">
    <property type="entry name" value="NPHP3_N"/>
    <property type="match status" value="1"/>
</dbReference>
<organism evidence="9 10">
    <name type="scientific">Alternaria burnsii</name>
    <dbReference type="NCBI Taxonomy" id="1187904"/>
    <lineage>
        <taxon>Eukaryota</taxon>
        <taxon>Fungi</taxon>
        <taxon>Dikarya</taxon>
        <taxon>Ascomycota</taxon>
        <taxon>Pezizomycotina</taxon>
        <taxon>Dothideomycetes</taxon>
        <taxon>Pleosporomycetidae</taxon>
        <taxon>Pleosporales</taxon>
        <taxon>Pleosporineae</taxon>
        <taxon>Pleosporaceae</taxon>
        <taxon>Alternaria</taxon>
        <taxon>Alternaria sect. Alternaria</taxon>
    </lineage>
</organism>
<proteinExistence type="predicted"/>
<dbReference type="InterPro" id="IPR012341">
    <property type="entry name" value="6hp_glycosidase-like_sf"/>
</dbReference>
<evidence type="ECO:0000256" key="2">
    <source>
        <dbReference type="ARBA" id="ARBA00012652"/>
    </source>
</evidence>
<dbReference type="Pfam" id="PF06985">
    <property type="entry name" value="HET"/>
    <property type="match status" value="1"/>
</dbReference>
<dbReference type="GO" id="GO:0030596">
    <property type="term" value="F:alpha-L-rhamnosidase activity"/>
    <property type="evidence" value="ECO:0007669"/>
    <property type="project" value="UniProtKB-EC"/>
</dbReference>
<evidence type="ECO:0000256" key="7">
    <source>
        <dbReference type="SAM" id="SignalP"/>
    </source>
</evidence>
<keyword evidence="4" id="KW-0677">Repeat</keyword>
<dbReference type="Proteomes" id="UP000596902">
    <property type="component" value="Unassembled WGS sequence"/>
</dbReference>
<dbReference type="Gene3D" id="2.130.10.10">
    <property type="entry name" value="YVTN repeat-like/Quinoprotein amine dehydrogenase"/>
    <property type="match status" value="4"/>
</dbReference>
<comment type="catalytic activity">
    <reaction evidence="1">
        <text>Hydrolysis of terminal non-reducing alpha-L-rhamnose residues in alpha-L-rhamnosides.</text>
        <dbReference type="EC" id="3.2.1.40"/>
    </reaction>
</comment>
<dbReference type="EMBL" id="JAAABM010000019">
    <property type="protein sequence ID" value="KAF7671820.1"/>
    <property type="molecule type" value="Genomic_DNA"/>
</dbReference>
<comment type="caution">
    <text evidence="9">The sequence shown here is derived from an EMBL/GenBank/DDBJ whole genome shotgun (WGS) entry which is preliminary data.</text>
</comment>
<name>A0A8H7B2V5_9PLEO</name>
<dbReference type="Gene3D" id="2.60.120.260">
    <property type="entry name" value="Galactose-binding domain-like"/>
    <property type="match status" value="3"/>
</dbReference>
<dbReference type="InterPro" id="IPR019775">
    <property type="entry name" value="WD40_repeat_CS"/>
</dbReference>
<evidence type="ECO:0000256" key="4">
    <source>
        <dbReference type="ARBA" id="ARBA00022737"/>
    </source>
</evidence>
<dbReference type="Gene3D" id="3.40.50.300">
    <property type="entry name" value="P-loop containing nucleotide triphosphate hydrolases"/>
    <property type="match status" value="1"/>
</dbReference>
<dbReference type="Pfam" id="PF08531">
    <property type="entry name" value="Bac_rhamnosid_N"/>
    <property type="match status" value="2"/>
</dbReference>
<dbReference type="EC" id="3.2.1.40" evidence="2"/>
<dbReference type="PANTHER" id="PTHR33307">
    <property type="entry name" value="ALPHA-RHAMNOSIDASE (EUROFUNG)"/>
    <property type="match status" value="1"/>
</dbReference>